<name>A0A377I160_HAEPH</name>
<sequence length="41" mass="5169">MTEKQLRLQIKWYWHNFAQTGNIEYWYKGYNVFNQLAKMIL</sequence>
<protein>
    <submittedName>
        <fullName evidence="1">Uncharacterized protein</fullName>
    </submittedName>
</protein>
<proteinExistence type="predicted"/>
<dbReference type="RefSeq" id="WP_258789605.1">
    <property type="nucleotide sequence ID" value="NZ_UGHH01000002.1"/>
</dbReference>
<evidence type="ECO:0000313" key="2">
    <source>
        <dbReference type="Proteomes" id="UP000254867"/>
    </source>
</evidence>
<dbReference type="EMBL" id="UGHH01000002">
    <property type="protein sequence ID" value="STO64286.1"/>
    <property type="molecule type" value="Genomic_DNA"/>
</dbReference>
<accession>A0A377I160</accession>
<dbReference type="Proteomes" id="UP000254867">
    <property type="component" value="Unassembled WGS sequence"/>
</dbReference>
<gene>
    <name evidence="1" type="ORF">NCTC10794_01348</name>
</gene>
<organism evidence="1 2">
    <name type="scientific">Haemophilus parahaemolyticus</name>
    <dbReference type="NCBI Taxonomy" id="735"/>
    <lineage>
        <taxon>Bacteria</taxon>
        <taxon>Pseudomonadati</taxon>
        <taxon>Pseudomonadota</taxon>
        <taxon>Gammaproteobacteria</taxon>
        <taxon>Pasteurellales</taxon>
        <taxon>Pasteurellaceae</taxon>
        <taxon>Haemophilus</taxon>
    </lineage>
</organism>
<dbReference type="AlphaFoldDB" id="A0A377I160"/>
<evidence type="ECO:0000313" key="1">
    <source>
        <dbReference type="EMBL" id="STO64286.1"/>
    </source>
</evidence>
<reference evidence="1 2" key="1">
    <citation type="submission" date="2018-06" db="EMBL/GenBank/DDBJ databases">
        <authorList>
            <consortium name="Pathogen Informatics"/>
            <person name="Doyle S."/>
        </authorList>
    </citation>
    <scope>NUCLEOTIDE SEQUENCE [LARGE SCALE GENOMIC DNA]</scope>
    <source>
        <strain evidence="1 2">NCTC10794</strain>
    </source>
</reference>